<proteinExistence type="predicted"/>
<evidence type="ECO:0000313" key="1">
    <source>
        <dbReference type="EMBL" id="MBX50721.1"/>
    </source>
</evidence>
<organism evidence="1">
    <name type="scientific">Rhizophora mucronata</name>
    <name type="common">Asiatic mangrove</name>
    <dbReference type="NCBI Taxonomy" id="61149"/>
    <lineage>
        <taxon>Eukaryota</taxon>
        <taxon>Viridiplantae</taxon>
        <taxon>Streptophyta</taxon>
        <taxon>Embryophyta</taxon>
        <taxon>Tracheophyta</taxon>
        <taxon>Spermatophyta</taxon>
        <taxon>Magnoliopsida</taxon>
        <taxon>eudicotyledons</taxon>
        <taxon>Gunneridae</taxon>
        <taxon>Pentapetalae</taxon>
        <taxon>rosids</taxon>
        <taxon>fabids</taxon>
        <taxon>Malpighiales</taxon>
        <taxon>Rhizophoraceae</taxon>
        <taxon>Rhizophora</taxon>
    </lineage>
</organism>
<dbReference type="AlphaFoldDB" id="A0A2P2P7X3"/>
<sequence>MQMQILTHLNQKLINAIPQKLTFFSAPRHLLQPAYEELSQFFSKFLTTAVGVALL</sequence>
<protein>
    <submittedName>
        <fullName evidence="1">Uncharacterized protein</fullName>
    </submittedName>
</protein>
<name>A0A2P2P7X3_RHIMU</name>
<reference evidence="1" key="1">
    <citation type="submission" date="2018-02" db="EMBL/GenBank/DDBJ databases">
        <title>Rhizophora mucronata_Transcriptome.</title>
        <authorList>
            <person name="Meera S.P."/>
            <person name="Sreeshan A."/>
            <person name="Augustine A."/>
        </authorList>
    </citation>
    <scope>NUCLEOTIDE SEQUENCE</scope>
    <source>
        <tissue evidence="1">Leaf</tissue>
    </source>
</reference>
<accession>A0A2P2P7X3</accession>
<dbReference type="EMBL" id="GGEC01070237">
    <property type="protein sequence ID" value="MBX50721.1"/>
    <property type="molecule type" value="Transcribed_RNA"/>
</dbReference>